<keyword evidence="3 5" id="KW-0732">Signal</keyword>
<comment type="pathway">
    <text evidence="1">Metabolic intermediate biosynthesis; prephenate biosynthesis; prephenate from chorismate: step 1/1.</text>
</comment>
<dbReference type="GO" id="GO:0046417">
    <property type="term" value="P:chorismate metabolic process"/>
    <property type="evidence" value="ECO:0007669"/>
    <property type="project" value="InterPro"/>
</dbReference>
<sequence>MKTLTRSFLAMCCLALVGGCATPASQSSFHPTLPQKRMVELMGNRLDLASQVAWVKFRDTLPVYDPKREAELLAGLVSKGEARGVPPLQVEAFMKAQMAASRAIQKTLIRSWSRGGTLPAYPPFDLKRDIRPKLDAISDEMIVLLPAVGQSPAFASYAAAELSHRGYRRVATLATAPLR</sequence>
<dbReference type="SUPFAM" id="SSF48600">
    <property type="entry name" value="Chorismate mutase II"/>
    <property type="match status" value="1"/>
</dbReference>
<dbReference type="PROSITE" id="PS51257">
    <property type="entry name" value="PROKAR_LIPOPROTEIN"/>
    <property type="match status" value="1"/>
</dbReference>
<dbReference type="Pfam" id="PF01817">
    <property type="entry name" value="CM_2"/>
    <property type="match status" value="1"/>
</dbReference>
<evidence type="ECO:0000256" key="1">
    <source>
        <dbReference type="ARBA" id="ARBA00004817"/>
    </source>
</evidence>
<dbReference type="STRING" id="690879.TSACC_184"/>
<proteinExistence type="predicted"/>
<dbReference type="EMBL" id="BDCO01000001">
    <property type="protein sequence ID" value="GAT31535.1"/>
    <property type="molecule type" value="Genomic_DNA"/>
</dbReference>
<feature type="chain" id="PRO_5007524247" description="chorismate mutase" evidence="5">
    <location>
        <begin position="24"/>
        <end position="179"/>
    </location>
</feature>
<dbReference type="RefSeq" id="WP_169809487.1">
    <property type="nucleotide sequence ID" value="NZ_BDCO01000001.1"/>
</dbReference>
<dbReference type="NCBIfam" id="TIGR01806">
    <property type="entry name" value="CM_mono2"/>
    <property type="match status" value="1"/>
</dbReference>
<dbReference type="InterPro" id="IPR051331">
    <property type="entry name" value="Chorismate_mutase-related"/>
</dbReference>
<keyword evidence="8" id="KW-1185">Reference proteome</keyword>
<evidence type="ECO:0000256" key="5">
    <source>
        <dbReference type="SAM" id="SignalP"/>
    </source>
</evidence>
<organism evidence="7 8">
    <name type="scientific">Terrimicrobium sacchariphilum</name>
    <dbReference type="NCBI Taxonomy" id="690879"/>
    <lineage>
        <taxon>Bacteria</taxon>
        <taxon>Pseudomonadati</taxon>
        <taxon>Verrucomicrobiota</taxon>
        <taxon>Terrimicrobiia</taxon>
        <taxon>Terrimicrobiales</taxon>
        <taxon>Terrimicrobiaceae</taxon>
        <taxon>Terrimicrobium</taxon>
    </lineage>
</organism>
<dbReference type="InterPro" id="IPR036263">
    <property type="entry name" value="Chorismate_II_sf"/>
</dbReference>
<evidence type="ECO:0000256" key="3">
    <source>
        <dbReference type="ARBA" id="ARBA00022729"/>
    </source>
</evidence>
<comment type="caution">
    <text evidence="7">The sequence shown here is derived from an EMBL/GenBank/DDBJ whole genome shotgun (WGS) entry which is preliminary data.</text>
</comment>
<evidence type="ECO:0000259" key="6">
    <source>
        <dbReference type="PROSITE" id="PS51168"/>
    </source>
</evidence>
<dbReference type="Gene3D" id="1.20.59.10">
    <property type="entry name" value="Chorismate mutase"/>
    <property type="match status" value="1"/>
</dbReference>
<dbReference type="EC" id="5.4.99.5" evidence="2"/>
<dbReference type="SMART" id="SM00830">
    <property type="entry name" value="CM_2"/>
    <property type="match status" value="1"/>
</dbReference>
<dbReference type="InterPro" id="IPR008240">
    <property type="entry name" value="Chorismate_mutase_periplasmic"/>
</dbReference>
<dbReference type="InterPro" id="IPR002701">
    <property type="entry name" value="CM_II_prokaryot"/>
</dbReference>
<keyword evidence="4" id="KW-0413">Isomerase</keyword>
<evidence type="ECO:0000256" key="2">
    <source>
        <dbReference type="ARBA" id="ARBA00012404"/>
    </source>
</evidence>
<dbReference type="GO" id="GO:0004106">
    <property type="term" value="F:chorismate mutase activity"/>
    <property type="evidence" value="ECO:0007669"/>
    <property type="project" value="UniProtKB-EC"/>
</dbReference>
<dbReference type="PANTHER" id="PTHR38041">
    <property type="entry name" value="CHORISMATE MUTASE"/>
    <property type="match status" value="1"/>
</dbReference>
<dbReference type="AlphaFoldDB" id="A0A146G0Y1"/>
<feature type="domain" description="Chorismate mutase" evidence="6">
    <location>
        <begin position="1"/>
        <end position="109"/>
    </location>
</feature>
<evidence type="ECO:0000313" key="8">
    <source>
        <dbReference type="Proteomes" id="UP000076023"/>
    </source>
</evidence>
<accession>A0A146G0Y1</accession>
<gene>
    <name evidence="7" type="ORF">TSACC_184</name>
</gene>
<dbReference type="PANTHER" id="PTHR38041:SF2">
    <property type="entry name" value="SECRETED CHORISMATE MUTASE"/>
    <property type="match status" value="1"/>
</dbReference>
<evidence type="ECO:0000313" key="7">
    <source>
        <dbReference type="EMBL" id="GAT31535.1"/>
    </source>
</evidence>
<protein>
    <recommendedName>
        <fullName evidence="2">chorismate mutase</fullName>
        <ecNumber evidence="2">5.4.99.5</ecNumber>
    </recommendedName>
</protein>
<dbReference type="PROSITE" id="PS51168">
    <property type="entry name" value="CHORISMATE_MUT_2"/>
    <property type="match status" value="1"/>
</dbReference>
<dbReference type="UniPathway" id="UPA00120">
    <property type="reaction ID" value="UER00203"/>
</dbReference>
<dbReference type="InParanoid" id="A0A146G0Y1"/>
<feature type="signal peptide" evidence="5">
    <location>
        <begin position="1"/>
        <end position="23"/>
    </location>
</feature>
<evidence type="ECO:0000256" key="4">
    <source>
        <dbReference type="ARBA" id="ARBA00023235"/>
    </source>
</evidence>
<dbReference type="InterPro" id="IPR036979">
    <property type="entry name" value="CM_dom_sf"/>
</dbReference>
<reference evidence="8" key="1">
    <citation type="journal article" date="2017" name="Genome Announc.">
        <title>Draft Genome Sequence of Terrimicrobium sacchariphilum NM-5T, a Facultative Anaerobic Soil Bacterium of the Class Spartobacteria.</title>
        <authorList>
            <person name="Qiu Y.L."/>
            <person name="Tourlousse D.M."/>
            <person name="Matsuura N."/>
            <person name="Ohashi A."/>
            <person name="Sekiguchi Y."/>
        </authorList>
    </citation>
    <scope>NUCLEOTIDE SEQUENCE [LARGE SCALE GENOMIC DNA]</scope>
    <source>
        <strain evidence="8">NM-5</strain>
    </source>
</reference>
<name>A0A146G0Y1_TERSA</name>
<dbReference type="Proteomes" id="UP000076023">
    <property type="component" value="Unassembled WGS sequence"/>
</dbReference>
<dbReference type="GO" id="GO:0009697">
    <property type="term" value="P:salicylic acid biosynthetic process"/>
    <property type="evidence" value="ECO:0007669"/>
    <property type="project" value="TreeGrafter"/>
</dbReference>